<dbReference type="OrthoDB" id="7906671at2"/>
<reference evidence="2 3" key="1">
    <citation type="submission" date="2016-10" db="EMBL/GenBank/DDBJ databases">
        <authorList>
            <person name="de Groot N.N."/>
        </authorList>
    </citation>
    <scope>NUCLEOTIDE SEQUENCE [LARGE SCALE GENOMIC DNA]</scope>
    <source>
        <strain evidence="3">L7-484,KACC 16230,DSM 25025</strain>
    </source>
</reference>
<keyword evidence="3" id="KW-1185">Reference proteome</keyword>
<dbReference type="PROSITE" id="PS51257">
    <property type="entry name" value="PROKAR_LIPOPROTEIN"/>
    <property type="match status" value="1"/>
</dbReference>
<protein>
    <submittedName>
        <fullName evidence="2">Uncharacterized protein</fullName>
    </submittedName>
</protein>
<evidence type="ECO:0000313" key="2">
    <source>
        <dbReference type="EMBL" id="SDN49979.1"/>
    </source>
</evidence>
<dbReference type="Proteomes" id="UP000198793">
    <property type="component" value="Unassembled WGS sequence"/>
</dbReference>
<keyword evidence="1" id="KW-0812">Transmembrane</keyword>
<dbReference type="AlphaFoldDB" id="A0A1H0BWD0"/>
<sequence>MRTVFRFLFLIPLGFVAACFAAGFALLWPFLDLPPGSLEDPFVIAELAVGYMTQCAQVGSVALVPWGLFMVASEIVGWRSLLLHAALGALGGVIVGRMTAGAPNSVETALAVAGLAFGLVYWLVAGNGAGRWRRRAVLRNDVAPT</sequence>
<proteinExistence type="predicted"/>
<keyword evidence="1" id="KW-0472">Membrane</keyword>
<accession>A0A1H0BWD0</accession>
<feature type="transmembrane region" description="Helical" evidence="1">
    <location>
        <begin position="7"/>
        <end position="31"/>
    </location>
</feature>
<feature type="transmembrane region" description="Helical" evidence="1">
    <location>
        <begin position="81"/>
        <end position="100"/>
    </location>
</feature>
<dbReference type="STRING" id="1166073.SAMN05192530_10133"/>
<name>A0A1H0BWD0_9HYPH</name>
<dbReference type="EMBL" id="FNIT01000001">
    <property type="protein sequence ID" value="SDN49979.1"/>
    <property type="molecule type" value="Genomic_DNA"/>
</dbReference>
<dbReference type="RefSeq" id="WP_090667170.1">
    <property type="nucleotide sequence ID" value="NZ_FNIT01000001.1"/>
</dbReference>
<evidence type="ECO:0000313" key="3">
    <source>
        <dbReference type="Proteomes" id="UP000198793"/>
    </source>
</evidence>
<organism evidence="2 3">
    <name type="scientific">Aureimonas jatrophae</name>
    <dbReference type="NCBI Taxonomy" id="1166073"/>
    <lineage>
        <taxon>Bacteria</taxon>
        <taxon>Pseudomonadati</taxon>
        <taxon>Pseudomonadota</taxon>
        <taxon>Alphaproteobacteria</taxon>
        <taxon>Hyphomicrobiales</taxon>
        <taxon>Aurantimonadaceae</taxon>
        <taxon>Aureimonas</taxon>
    </lineage>
</organism>
<keyword evidence="1" id="KW-1133">Transmembrane helix</keyword>
<evidence type="ECO:0000256" key="1">
    <source>
        <dbReference type="SAM" id="Phobius"/>
    </source>
</evidence>
<feature type="transmembrane region" description="Helical" evidence="1">
    <location>
        <begin position="106"/>
        <end position="125"/>
    </location>
</feature>
<feature type="transmembrane region" description="Helical" evidence="1">
    <location>
        <begin position="51"/>
        <end position="69"/>
    </location>
</feature>
<gene>
    <name evidence="2" type="ORF">SAMN05192530_10133</name>
</gene>